<keyword evidence="3 6" id="KW-1133">Transmembrane helix</keyword>
<evidence type="ECO:0000259" key="7">
    <source>
        <dbReference type="Pfam" id="PF00892"/>
    </source>
</evidence>
<dbReference type="Pfam" id="PF00892">
    <property type="entry name" value="EamA"/>
    <property type="match status" value="2"/>
</dbReference>
<evidence type="ECO:0000313" key="9">
    <source>
        <dbReference type="Proteomes" id="UP001152320"/>
    </source>
</evidence>
<evidence type="ECO:0000256" key="4">
    <source>
        <dbReference type="ARBA" id="ARBA00023136"/>
    </source>
</evidence>
<dbReference type="InterPro" id="IPR000620">
    <property type="entry name" value="EamA_dom"/>
</dbReference>
<feature type="region of interest" description="Disordered" evidence="5">
    <location>
        <begin position="340"/>
        <end position="368"/>
    </location>
</feature>
<feature type="domain" description="EamA" evidence="7">
    <location>
        <begin position="34"/>
        <end position="166"/>
    </location>
</feature>
<organism evidence="8 9">
    <name type="scientific">Holothuria leucospilota</name>
    <name type="common">Black long sea cucumber</name>
    <name type="synonym">Mertensiothuria leucospilota</name>
    <dbReference type="NCBI Taxonomy" id="206669"/>
    <lineage>
        <taxon>Eukaryota</taxon>
        <taxon>Metazoa</taxon>
        <taxon>Echinodermata</taxon>
        <taxon>Eleutherozoa</taxon>
        <taxon>Echinozoa</taxon>
        <taxon>Holothuroidea</taxon>
        <taxon>Aspidochirotacea</taxon>
        <taxon>Aspidochirotida</taxon>
        <taxon>Holothuriidae</taxon>
        <taxon>Holothuria</taxon>
    </lineage>
</organism>
<gene>
    <name evidence="8" type="ORF">HOLleu_15637</name>
</gene>
<keyword evidence="9" id="KW-1185">Reference proteome</keyword>
<evidence type="ECO:0000256" key="5">
    <source>
        <dbReference type="SAM" id="MobiDB-lite"/>
    </source>
</evidence>
<feature type="transmembrane region" description="Helical" evidence="6">
    <location>
        <begin position="149"/>
        <end position="168"/>
    </location>
</feature>
<feature type="transmembrane region" description="Helical" evidence="6">
    <location>
        <begin position="188"/>
        <end position="210"/>
    </location>
</feature>
<feature type="transmembrane region" description="Helical" evidence="6">
    <location>
        <begin position="94"/>
        <end position="118"/>
    </location>
</feature>
<evidence type="ECO:0000256" key="2">
    <source>
        <dbReference type="ARBA" id="ARBA00022692"/>
    </source>
</evidence>
<feature type="transmembrane region" description="Helical" evidence="6">
    <location>
        <begin position="34"/>
        <end position="55"/>
    </location>
</feature>
<feature type="transmembrane region" description="Helical" evidence="6">
    <location>
        <begin position="249"/>
        <end position="271"/>
    </location>
</feature>
<feature type="transmembrane region" description="Helical" evidence="6">
    <location>
        <begin position="222"/>
        <end position="243"/>
    </location>
</feature>
<feature type="domain" description="EamA" evidence="7">
    <location>
        <begin position="189"/>
        <end position="323"/>
    </location>
</feature>
<proteinExistence type="predicted"/>
<dbReference type="PANTHER" id="PTHR22911">
    <property type="entry name" value="ACYL-MALONYL CONDENSING ENZYME-RELATED"/>
    <property type="match status" value="1"/>
</dbReference>
<comment type="caution">
    <text evidence="8">The sequence shown here is derived from an EMBL/GenBank/DDBJ whole genome shotgun (WGS) entry which is preliminary data.</text>
</comment>
<dbReference type="InterPro" id="IPR037185">
    <property type="entry name" value="EmrE-like"/>
</dbReference>
<feature type="transmembrane region" description="Helical" evidence="6">
    <location>
        <begin position="61"/>
        <end position="82"/>
    </location>
</feature>
<feature type="transmembrane region" description="Helical" evidence="6">
    <location>
        <begin position="124"/>
        <end position="142"/>
    </location>
</feature>
<evidence type="ECO:0000256" key="3">
    <source>
        <dbReference type="ARBA" id="ARBA00022989"/>
    </source>
</evidence>
<evidence type="ECO:0000256" key="1">
    <source>
        <dbReference type="ARBA" id="ARBA00004141"/>
    </source>
</evidence>
<keyword evidence="2 6" id="KW-0812">Transmembrane</keyword>
<dbReference type="GO" id="GO:0016020">
    <property type="term" value="C:membrane"/>
    <property type="evidence" value="ECO:0007669"/>
    <property type="project" value="UniProtKB-SubCell"/>
</dbReference>
<dbReference type="EMBL" id="JAIZAY010000007">
    <property type="protein sequence ID" value="KAJ8038263.1"/>
    <property type="molecule type" value="Genomic_DNA"/>
</dbReference>
<evidence type="ECO:0000313" key="8">
    <source>
        <dbReference type="EMBL" id="KAJ8038263.1"/>
    </source>
</evidence>
<dbReference type="OrthoDB" id="306876at2759"/>
<dbReference type="SUPFAM" id="SSF103481">
    <property type="entry name" value="Multidrug resistance efflux transporter EmrE"/>
    <property type="match status" value="2"/>
</dbReference>
<name>A0A9Q1HAA7_HOLLE</name>
<dbReference type="PANTHER" id="PTHR22911:SF6">
    <property type="entry name" value="SOLUTE CARRIER FAMILY 35 MEMBER G1"/>
    <property type="match status" value="1"/>
</dbReference>
<feature type="transmembrane region" description="Helical" evidence="6">
    <location>
        <begin position="278"/>
        <end position="300"/>
    </location>
</feature>
<reference evidence="8" key="1">
    <citation type="submission" date="2021-10" db="EMBL/GenBank/DDBJ databases">
        <title>Tropical sea cucumber genome reveals ecological adaptation and Cuvierian tubules defense mechanism.</title>
        <authorList>
            <person name="Chen T."/>
        </authorList>
    </citation>
    <scope>NUCLEOTIDE SEQUENCE</scope>
    <source>
        <strain evidence="8">Nanhai2018</strain>
        <tissue evidence="8">Muscle</tissue>
    </source>
</reference>
<dbReference type="Proteomes" id="UP001152320">
    <property type="component" value="Chromosome 7"/>
</dbReference>
<protein>
    <submittedName>
        <fullName evidence="8">Solute carrier family 35 member G1</fullName>
    </submittedName>
</protein>
<feature type="transmembrane region" description="Helical" evidence="6">
    <location>
        <begin position="306"/>
        <end position="324"/>
    </location>
</feature>
<feature type="compositionally biased region" description="Polar residues" evidence="5">
    <location>
        <begin position="340"/>
        <end position="353"/>
    </location>
</feature>
<keyword evidence="4 6" id="KW-0472">Membrane</keyword>
<comment type="subcellular location">
    <subcellularLocation>
        <location evidence="1">Membrane</location>
        <topology evidence="1">Multi-pass membrane protein</topology>
    </subcellularLocation>
</comment>
<evidence type="ECO:0000256" key="6">
    <source>
        <dbReference type="SAM" id="Phobius"/>
    </source>
</evidence>
<accession>A0A9Q1HAA7</accession>
<dbReference type="AlphaFoldDB" id="A0A9Q1HAA7"/>
<sequence>MAGQEVTMFQRRLQMDQNSDNNRHLLQGIVKHRCIFFILIAAFFSAFQAILVRYVKEDVRAVEISFIRFFLQLSIPLPVMTYKNISPKLESKKVTITLLIRSALGMVGLTSAYVSLYYMRVGDSTAIMFGSPVFAGIFARIIMKETFGVIDIILVFLAISGVFLISQPPFLFGRKIVQIANTAYPTQYIGALFAFCACVCSSLANVLLRLMGTLRVDSFKIVLYYALIASTGTSLVTTVLGAWTIPPCGFVRFALVALGSFNCIAQCLITYSLSIEKTVFVSILKTNEVIFAFILEYLLFRDLPDFLSLLGVFLVMTASILASVKKMWIAKKKNSTTAETYDSVNSDNRSTPGENFHPVSLNDSNETL</sequence>